<keyword evidence="3" id="KW-0732">Signal</keyword>
<accession>A0ABX8KWY2</accession>
<organism evidence="5 6">
    <name type="scientific">Corynebacterium coyleae</name>
    <dbReference type="NCBI Taxonomy" id="53374"/>
    <lineage>
        <taxon>Bacteria</taxon>
        <taxon>Bacillati</taxon>
        <taxon>Actinomycetota</taxon>
        <taxon>Actinomycetes</taxon>
        <taxon>Mycobacteriales</taxon>
        <taxon>Corynebacteriaceae</taxon>
        <taxon>Corynebacterium</taxon>
    </lineage>
</organism>
<protein>
    <submittedName>
        <fullName evidence="5">YPDG domain-containing protein</fullName>
    </submittedName>
</protein>
<dbReference type="Gene3D" id="2.60.40.10">
    <property type="entry name" value="Immunoglobulins"/>
    <property type="match status" value="2"/>
</dbReference>
<feature type="signal peptide" evidence="3">
    <location>
        <begin position="1"/>
        <end position="37"/>
    </location>
</feature>
<feature type="region of interest" description="Disordered" evidence="1">
    <location>
        <begin position="35"/>
        <end position="68"/>
    </location>
</feature>
<proteinExistence type="predicted"/>
<dbReference type="RefSeq" id="WP_092100725.1">
    <property type="nucleotide sequence ID" value="NZ_CP047198.1"/>
</dbReference>
<feature type="domain" description="Long Rib" evidence="4">
    <location>
        <begin position="962"/>
        <end position="1037"/>
    </location>
</feature>
<keyword evidence="2" id="KW-0812">Transmembrane</keyword>
<feature type="region of interest" description="Disordered" evidence="1">
    <location>
        <begin position="465"/>
        <end position="491"/>
    </location>
</feature>
<name>A0ABX8KWY2_9CORY</name>
<feature type="chain" id="PRO_5045423755" evidence="3">
    <location>
        <begin position="38"/>
        <end position="1091"/>
    </location>
</feature>
<dbReference type="Proteomes" id="UP000683520">
    <property type="component" value="Chromosome"/>
</dbReference>
<feature type="transmembrane region" description="Helical" evidence="2">
    <location>
        <begin position="1055"/>
        <end position="1077"/>
    </location>
</feature>
<reference evidence="5 6" key="1">
    <citation type="submission" date="2021-06" db="EMBL/GenBank/DDBJ databases">
        <title>FDA dAtabase for Regulatory Grade micrObial Sequences (FDA-ARGOS): Supporting development and validation of Infectious Disease Dx tests.</title>
        <authorList>
            <person name="Sproer C."/>
            <person name="Gronow S."/>
            <person name="Severitt S."/>
            <person name="Schroder I."/>
            <person name="Tallon L."/>
            <person name="Sadzewicz L."/>
            <person name="Zhao X."/>
            <person name="Boylan J."/>
            <person name="Ott S."/>
            <person name="Bowen H."/>
            <person name="Vavikolanu K."/>
            <person name="Mehta A."/>
            <person name="Aluvathingal J."/>
            <person name="Nadendla S."/>
            <person name="Lowell S."/>
            <person name="Myers T."/>
            <person name="Yan Y."/>
        </authorList>
    </citation>
    <scope>NUCLEOTIDE SEQUENCE [LARGE SCALE GENOMIC DNA]</scope>
    <source>
        <strain evidence="5 6">FDAARGOS 1425</strain>
    </source>
</reference>
<keyword evidence="6" id="KW-1185">Reference proteome</keyword>
<evidence type="ECO:0000256" key="3">
    <source>
        <dbReference type="SAM" id="SignalP"/>
    </source>
</evidence>
<feature type="domain" description="Long Rib" evidence="4">
    <location>
        <begin position="554"/>
        <end position="637"/>
    </location>
</feature>
<evidence type="ECO:0000256" key="2">
    <source>
        <dbReference type="SAM" id="Phobius"/>
    </source>
</evidence>
<sequence>MAEQHRNVSSVRRRGTSIAACAIGLSLIAGAVQPVQAAETTKPTETTEPAEPTEAAPEPVADPVNPPEVDEGWSGVSYPAAKVRLGQTTSTQPVLGFLESYINKPVHYRFEHPDAVNPAWGAEIDGDSGTVTITPDPSKAEELPDEETINIMAVYKDGDHKIVPFDIVLSADPYFMRVEDRTFWAHKRIKPVPVRALRVPDGATLTIDDSTLPEGITADTSRAKGRVQNVYLKGAPTTPGTYNVTARVHGEDGSPLVDTAGNVVTSMFTITVKDTSELPEPVREKLTTPPDGTVRPGEKLEIPVDTENASSVDVQGLPDGVIYDEENSVITGTPKEPGDYDVVVEVITEDDRLLEEHLEISVSVADGFAWHPITVRAGEDVEAAPSRVPSTSMGIRAADDAPEWVTVGVDGVIKAFPPRDLAPGEYKFGVITDDGARSTVTIDVQPPNTDASRYWPEYRPGYLRYGETGNNSAPTAKLTEGGRSYRNQPLPAGTKFEILGDSTGLEMDKGTGVITVTKPRTENFDVRVRITFPDDTIAERYAKFIVDPAPHNVTYQPAYEQNKGAQPGKTVLIRQIGKMPEDAEYVLATPHTELNGWDVAVDLDSGLIRATAPKDNAKPIEVQVRALYSDGTIDDVPPSEGEPSANREGGEAATVRIDALTGDTLADGVRSLEYKPVFDAEGNIRITPTGSVPEGTKFEADGLTTLPVELDENTGEITIKVPTDAPADAPFDVPIKLTLPDGSTQEIVVPVTTRSEAKGKAVSWAPLKLTEGGDPTTKLPTAAPEGARYGLAASFSEPGWRVHVDETTGAITAAIDGGMAARSNALATLIPIVVTFTDGSQRIVEVPATAVRGEAALTGIEYLGGNVRAGAERVLTPTKHKGSFSLVTPVEGLHTAIDPENGVLTVKATPDTLPGIREVPVRISFSDGSELFTSAPVQVLTANGATTLAKDAKLENMLVKGTAGETSRFALTRPETAIDHPFSLGQTESDGWTFGIDHATGELTASIPAGAEGHAKAVPVFVEYLDGSRGKFTVTVEATRAVESSTSSSSVDTHAIGWIAGLLAILGLIGAANYALYENREFYQQFLVWWK</sequence>
<dbReference type="Pfam" id="PF18957">
    <property type="entry name" value="RibLong"/>
    <property type="match status" value="5"/>
</dbReference>
<feature type="region of interest" description="Disordered" evidence="1">
    <location>
        <begin position="631"/>
        <end position="651"/>
    </location>
</feature>
<dbReference type="EMBL" id="CP077302">
    <property type="protein sequence ID" value="QXB19097.1"/>
    <property type="molecule type" value="Genomic_DNA"/>
</dbReference>
<feature type="domain" description="Long Rib" evidence="4">
    <location>
        <begin position="758"/>
        <end position="848"/>
    </location>
</feature>
<gene>
    <name evidence="5" type="ORF">I6L55_03160</name>
</gene>
<keyword evidence="2" id="KW-1133">Transmembrane helix</keyword>
<feature type="domain" description="Long Rib" evidence="4">
    <location>
        <begin position="451"/>
        <end position="546"/>
    </location>
</feature>
<dbReference type="InterPro" id="IPR013783">
    <property type="entry name" value="Ig-like_fold"/>
</dbReference>
<dbReference type="GeneID" id="92749177"/>
<evidence type="ECO:0000256" key="1">
    <source>
        <dbReference type="SAM" id="MobiDB-lite"/>
    </source>
</evidence>
<evidence type="ECO:0000313" key="5">
    <source>
        <dbReference type="EMBL" id="QXB19097.1"/>
    </source>
</evidence>
<dbReference type="NCBIfam" id="NF038186">
    <property type="entry name" value="YPDG_rpt"/>
    <property type="match status" value="2"/>
</dbReference>
<feature type="compositionally biased region" description="Low complexity" evidence="1">
    <location>
        <begin position="37"/>
        <end position="63"/>
    </location>
</feature>
<keyword evidence="2" id="KW-0472">Membrane</keyword>
<evidence type="ECO:0000313" key="6">
    <source>
        <dbReference type="Proteomes" id="UP000683520"/>
    </source>
</evidence>
<feature type="domain" description="Long Rib" evidence="4">
    <location>
        <begin position="690"/>
        <end position="752"/>
    </location>
</feature>
<evidence type="ECO:0000259" key="4">
    <source>
        <dbReference type="Pfam" id="PF18957"/>
    </source>
</evidence>
<dbReference type="InterPro" id="IPR044055">
    <property type="entry name" value="RibLong"/>
</dbReference>